<proteinExistence type="inferred from homology"/>
<evidence type="ECO:0000256" key="6">
    <source>
        <dbReference type="ARBA" id="ARBA00035289"/>
    </source>
</evidence>
<dbReference type="InterPro" id="IPR010729">
    <property type="entry name" value="Ribosomal_uL29_mit"/>
</dbReference>
<comment type="subcellular location">
    <subcellularLocation>
        <location evidence="1">Mitochondrion</location>
    </subcellularLocation>
</comment>
<dbReference type="GO" id="GO:0005762">
    <property type="term" value="C:mitochondrial large ribosomal subunit"/>
    <property type="evidence" value="ECO:0007669"/>
    <property type="project" value="TreeGrafter"/>
</dbReference>
<keyword evidence="5" id="KW-0687">Ribonucleoprotein</keyword>
<dbReference type="STRING" id="1676925.ENSPKIP00000032551"/>
<comment type="similarity">
    <text evidence="2">Belongs to the universal ribosomal protein uL29 family.</text>
</comment>
<dbReference type="InterPro" id="IPR038340">
    <property type="entry name" value="MRP-L47_sf"/>
</dbReference>
<keyword evidence="8" id="KW-1185">Reference proteome</keyword>
<dbReference type="AlphaFoldDB" id="A0A3B3SR45"/>
<dbReference type="KEGG" id="pki:111860189"/>
<dbReference type="CTD" id="57129"/>
<name>A0A3B3SR45_9TELE</name>
<evidence type="ECO:0000256" key="1">
    <source>
        <dbReference type="ARBA" id="ARBA00004173"/>
    </source>
</evidence>
<dbReference type="Gene3D" id="6.10.330.20">
    <property type="match status" value="1"/>
</dbReference>
<dbReference type="PANTHER" id="PTHR21183">
    <property type="entry name" value="RIBOSOMAL PROTEIN L47, MITOCHONDRIAL-RELATED"/>
    <property type="match status" value="1"/>
</dbReference>
<reference evidence="7" key="2">
    <citation type="submission" date="2025-09" db="UniProtKB">
        <authorList>
            <consortium name="Ensembl"/>
        </authorList>
    </citation>
    <scope>IDENTIFICATION</scope>
</reference>
<evidence type="ECO:0000256" key="2">
    <source>
        <dbReference type="ARBA" id="ARBA00009254"/>
    </source>
</evidence>
<evidence type="ECO:0000313" key="8">
    <source>
        <dbReference type="Proteomes" id="UP000261540"/>
    </source>
</evidence>
<dbReference type="Pfam" id="PF06984">
    <property type="entry name" value="MRP-L47"/>
    <property type="match status" value="1"/>
</dbReference>
<sequence>MLGKRHRSKMAAISGGRVLSLCRQFQSGFRISTLPLQRPHVFTKLGPLSPCPQTHVRLVAQCRSLYTSSCRKGLEEFFDIPENWGESTVKSGAPWTAKQLRTKSNEDLHKLWYVLLKEKNMLLSIEQEAKRQRVPMPSPERLRKVDRSMIRLETVVREREDAIRLLQTGQERSRPGAWRKDLFGRTYWYKFKEYPIPWYLNTRYKRKRFFSAPFVNDFIRLRIEQHMRRRRRKRLAEAKRHSKLMEKFPNMVSKA</sequence>
<protein>
    <recommendedName>
        <fullName evidence="6">Large ribosomal subunit protein uL29m</fullName>
    </recommendedName>
</protein>
<keyword evidence="4" id="KW-0496">Mitochondrion</keyword>
<dbReference type="Ensembl" id="ENSPKIT00000013420.1">
    <property type="protein sequence ID" value="ENSPKIP00000032551.1"/>
    <property type="gene ID" value="ENSPKIG00000012608.1"/>
</dbReference>
<accession>A0A3B3SR45</accession>
<organism evidence="7 8">
    <name type="scientific">Paramormyrops kingsleyae</name>
    <dbReference type="NCBI Taxonomy" id="1676925"/>
    <lineage>
        <taxon>Eukaryota</taxon>
        <taxon>Metazoa</taxon>
        <taxon>Chordata</taxon>
        <taxon>Craniata</taxon>
        <taxon>Vertebrata</taxon>
        <taxon>Euteleostomi</taxon>
        <taxon>Actinopterygii</taxon>
        <taxon>Neopterygii</taxon>
        <taxon>Teleostei</taxon>
        <taxon>Osteoglossocephala</taxon>
        <taxon>Osteoglossomorpha</taxon>
        <taxon>Osteoglossiformes</taxon>
        <taxon>Mormyridae</taxon>
        <taxon>Paramormyrops</taxon>
    </lineage>
</organism>
<evidence type="ECO:0000256" key="3">
    <source>
        <dbReference type="ARBA" id="ARBA00022980"/>
    </source>
</evidence>
<evidence type="ECO:0000313" key="7">
    <source>
        <dbReference type="Ensembl" id="ENSPKIP00000032551.1"/>
    </source>
</evidence>
<dbReference type="GeneTree" id="ENSGT00390000002837"/>
<dbReference type="InterPro" id="IPR036049">
    <property type="entry name" value="Ribosomal_uL29_sf"/>
</dbReference>
<evidence type="ECO:0000256" key="5">
    <source>
        <dbReference type="ARBA" id="ARBA00023274"/>
    </source>
</evidence>
<dbReference type="PANTHER" id="PTHR21183:SF18">
    <property type="entry name" value="LARGE RIBOSOMAL SUBUNIT PROTEIN UL29M"/>
    <property type="match status" value="1"/>
</dbReference>
<dbReference type="GO" id="GO:0003735">
    <property type="term" value="F:structural constituent of ribosome"/>
    <property type="evidence" value="ECO:0007669"/>
    <property type="project" value="InterPro"/>
</dbReference>
<keyword evidence="3" id="KW-0689">Ribosomal protein</keyword>
<dbReference type="OrthoDB" id="270763at2759"/>
<dbReference type="GO" id="GO:0032543">
    <property type="term" value="P:mitochondrial translation"/>
    <property type="evidence" value="ECO:0007669"/>
    <property type="project" value="TreeGrafter"/>
</dbReference>
<evidence type="ECO:0000256" key="4">
    <source>
        <dbReference type="ARBA" id="ARBA00023128"/>
    </source>
</evidence>
<dbReference type="Proteomes" id="UP000261540">
    <property type="component" value="Unplaced"/>
</dbReference>
<dbReference type="SUPFAM" id="SSF46561">
    <property type="entry name" value="Ribosomal protein L29 (L29p)"/>
    <property type="match status" value="1"/>
</dbReference>
<reference evidence="7" key="1">
    <citation type="submission" date="2025-08" db="UniProtKB">
        <authorList>
            <consortium name="Ensembl"/>
        </authorList>
    </citation>
    <scope>IDENTIFICATION</scope>
</reference>